<sequence>MTTTELPIEQVDVLVVGGGPVGLITAYQLARNLPRPTYRIKIIEKYAKSSQDQYGRAITLFPRSSEMLDQLGLADALAQQCFACRDTVNYDRHGNEVPGRGWVFMENMKDTKWDFALVLRQKYQEEIFRRAMAKEGVKLDAPYTLVEIEVLEGVQPGGYRVLATIEHSDTKVKSIVKCRYLVGADGGKSFIRRAMNVPFDGSSSEDKWVRIDGVIETDLPKPRTYCAIESPTHGNVLWAALDHGATRIGFAFTAERQKAYKDFNEEAAVNEAIASVKPFSLKFTQVDWWTIYVVGQRIARSFFVNDCIFLAGDACHTHSSGAAQGMNTGMHDAVNLGWKLSLVLQGLANPDLLHSYQAERLPNVQRLINYDKDISRLMTMQLPEGWTGDTNADPNEVLGAVMAEAATFSSGLGIYYEPDAYLNFVQSANATMVQPGQRAPDVTLQKPATFESTRLQTETPNTATFYIFIFAGEVKRTKLALSSFTDAVALLPWLHDENVPISWLSIFAGPGGSSAYETLGGMPFGRVFYDEDLGAHTRYGVDIEKGAVAVLRPDGWVGTVVALDGGAGDKLEQYFGRFLLAAAVDGGMAGGGAKL</sequence>
<dbReference type="OrthoDB" id="1716816at2759"/>
<dbReference type="Proteomes" id="UP000245464">
    <property type="component" value="Chromosome 4"/>
</dbReference>
<feature type="domain" description="FAD-binding" evidence="5">
    <location>
        <begin position="11"/>
        <end position="368"/>
    </location>
</feature>
<dbReference type="EMBL" id="NRDI02000004">
    <property type="protein sequence ID" value="KAI1516962.1"/>
    <property type="molecule type" value="Genomic_DNA"/>
</dbReference>
<dbReference type="InterPro" id="IPR036249">
    <property type="entry name" value="Thioredoxin-like_sf"/>
</dbReference>
<dbReference type="EMBL" id="NQIK02000004">
    <property type="protein sequence ID" value="KAF7572170.1"/>
    <property type="molecule type" value="Genomic_DNA"/>
</dbReference>
<dbReference type="GO" id="GO:0071949">
    <property type="term" value="F:FAD binding"/>
    <property type="evidence" value="ECO:0007669"/>
    <property type="project" value="InterPro"/>
</dbReference>
<evidence type="ECO:0000256" key="1">
    <source>
        <dbReference type="ARBA" id="ARBA00007801"/>
    </source>
</evidence>
<dbReference type="Proteomes" id="UP000249757">
    <property type="component" value="Unassembled WGS sequence"/>
</dbReference>
<reference evidence="10" key="4">
    <citation type="journal article" date="2022" name="Microb. Genom.">
        <title>A global pangenome for the wheat fungal pathogen Pyrenophora tritici-repentis and prediction of effector protein structural homology.</title>
        <authorList>
            <person name="Moolhuijzen P.M."/>
            <person name="See P.T."/>
            <person name="Shi G."/>
            <person name="Powell H.R."/>
            <person name="Cockram J."/>
            <person name="Jorgensen L.N."/>
            <person name="Benslimane H."/>
            <person name="Strelkov S.E."/>
            <person name="Turner J."/>
            <person name="Liu Z."/>
            <person name="Moffat C.S."/>
        </authorList>
    </citation>
    <scope>NUCLEOTIDE SEQUENCE [LARGE SCALE GENOMIC DNA]</scope>
</reference>
<evidence type="ECO:0000313" key="7">
    <source>
        <dbReference type="EMBL" id="KAF7572170.1"/>
    </source>
</evidence>
<dbReference type="SUPFAM" id="SSF51905">
    <property type="entry name" value="FAD/NAD(P)-binding domain"/>
    <property type="match status" value="1"/>
</dbReference>
<gene>
    <name evidence="8" type="ORF">Ptr86124_003899</name>
    <name evidence="7" type="ORF">PtrM4_096700</name>
</gene>
<evidence type="ECO:0000313" key="9">
    <source>
        <dbReference type="Proteomes" id="UP000245464"/>
    </source>
</evidence>
<evidence type="ECO:0000256" key="4">
    <source>
        <dbReference type="ARBA" id="ARBA00023002"/>
    </source>
</evidence>
<feature type="domain" description="Phenol hydroxylase-like C-terminal dimerisation" evidence="6">
    <location>
        <begin position="526"/>
        <end position="581"/>
    </location>
</feature>
<dbReference type="InterPro" id="IPR050641">
    <property type="entry name" value="RIFMO-like"/>
</dbReference>
<dbReference type="SUPFAM" id="SSF52833">
    <property type="entry name" value="Thioredoxin-like"/>
    <property type="match status" value="1"/>
</dbReference>
<accession>A0A2W1IHW4</accession>
<evidence type="ECO:0000259" key="5">
    <source>
        <dbReference type="Pfam" id="PF01494"/>
    </source>
</evidence>
<reference evidence="8" key="3">
    <citation type="journal article" date="2022" name="bioRxiv">
        <title>A global pangenome for the wheat fungal pathogen Pyrenophora tritici-repentis and prediction of effector protein structural homology.</title>
        <authorList>
            <person name="Moolhuijzen P."/>
            <person name="See P.T."/>
            <person name="Shi G."/>
            <person name="Powell H.R."/>
            <person name="Cockram J."/>
            <person name="Jorgensen L.N."/>
            <person name="Benslimane H."/>
            <person name="Strelkov S.E."/>
            <person name="Turner J."/>
            <person name="Liu Z."/>
            <person name="Moffat C.S."/>
        </authorList>
    </citation>
    <scope>NUCLEOTIDE SEQUENCE</scope>
    <source>
        <strain evidence="8">86-124</strain>
    </source>
</reference>
<protein>
    <submittedName>
        <fullName evidence="8">3-propionate hydroxylase</fullName>
    </submittedName>
</protein>
<evidence type="ECO:0000256" key="2">
    <source>
        <dbReference type="ARBA" id="ARBA00022630"/>
    </source>
</evidence>
<dbReference type="InterPro" id="IPR038220">
    <property type="entry name" value="PHOX_C_sf"/>
</dbReference>
<keyword evidence="4" id="KW-0560">Oxidoreductase</keyword>
<dbReference type="Pfam" id="PF07976">
    <property type="entry name" value="Phe_hydrox_dim"/>
    <property type="match status" value="1"/>
</dbReference>
<keyword evidence="10" id="KW-1185">Reference proteome</keyword>
<dbReference type="SUPFAM" id="SSF54373">
    <property type="entry name" value="FAD-linked reductases, C-terminal domain"/>
    <property type="match status" value="1"/>
</dbReference>
<name>A0A2W1IHW4_9PLEO</name>
<evidence type="ECO:0000313" key="10">
    <source>
        <dbReference type="Proteomes" id="UP000249757"/>
    </source>
</evidence>
<dbReference type="PRINTS" id="PR00420">
    <property type="entry name" value="RNGMNOXGNASE"/>
</dbReference>
<dbReference type="OMA" id="VDWWTIY"/>
<dbReference type="InterPro" id="IPR002938">
    <property type="entry name" value="FAD-bd"/>
</dbReference>
<dbReference type="Gene3D" id="3.40.30.20">
    <property type="match status" value="1"/>
</dbReference>
<evidence type="ECO:0000313" key="8">
    <source>
        <dbReference type="EMBL" id="KAI1516962.1"/>
    </source>
</evidence>
<reference evidence="8" key="2">
    <citation type="submission" date="2021-05" db="EMBL/GenBank/DDBJ databases">
        <authorList>
            <person name="Moolhuijzen P.M."/>
            <person name="Moffat C.S."/>
        </authorList>
    </citation>
    <scope>NUCLEOTIDE SEQUENCE</scope>
    <source>
        <strain evidence="8">86-124</strain>
    </source>
</reference>
<keyword evidence="2" id="KW-0285">Flavoprotein</keyword>
<comment type="similarity">
    <text evidence="1">Belongs to the PheA/TfdB FAD monooxygenase family.</text>
</comment>
<comment type="caution">
    <text evidence="8">The sequence shown here is derived from an EMBL/GenBank/DDBJ whole genome shotgun (WGS) entry which is preliminary data.</text>
</comment>
<reference evidence="7 9" key="1">
    <citation type="journal article" date="2018" name="BMC Genomics">
        <title>Comparative genomics of the wheat fungal pathogen Pyrenophora tritici-repentis reveals chromosomal variations and genome plasticity.</title>
        <authorList>
            <person name="Moolhuijzen P."/>
            <person name="See P.T."/>
            <person name="Hane J.K."/>
            <person name="Shi G."/>
            <person name="Liu Z."/>
            <person name="Oliver R.P."/>
            <person name="Moffat C.S."/>
        </authorList>
    </citation>
    <scope>NUCLEOTIDE SEQUENCE [LARGE SCALE GENOMIC DNA]</scope>
    <source>
        <strain evidence="7">M4</strain>
    </source>
</reference>
<dbReference type="InterPro" id="IPR036188">
    <property type="entry name" value="FAD/NAD-bd_sf"/>
</dbReference>
<dbReference type="Pfam" id="PF01494">
    <property type="entry name" value="FAD_binding_3"/>
    <property type="match status" value="1"/>
</dbReference>
<evidence type="ECO:0000256" key="3">
    <source>
        <dbReference type="ARBA" id="ARBA00022827"/>
    </source>
</evidence>
<dbReference type="Gene3D" id="3.50.50.60">
    <property type="entry name" value="FAD/NAD(P)-binding domain"/>
    <property type="match status" value="1"/>
</dbReference>
<dbReference type="Gene3D" id="3.30.9.10">
    <property type="entry name" value="D-Amino Acid Oxidase, subunit A, domain 2"/>
    <property type="match status" value="1"/>
</dbReference>
<evidence type="ECO:0000259" key="6">
    <source>
        <dbReference type="Pfam" id="PF07976"/>
    </source>
</evidence>
<dbReference type="PANTHER" id="PTHR43004">
    <property type="entry name" value="TRK SYSTEM POTASSIUM UPTAKE PROTEIN"/>
    <property type="match status" value="1"/>
</dbReference>
<dbReference type="InterPro" id="IPR012941">
    <property type="entry name" value="Phe_hydrox_C_dim_dom"/>
</dbReference>
<organism evidence="8 10">
    <name type="scientific">Pyrenophora tritici-repentis</name>
    <dbReference type="NCBI Taxonomy" id="45151"/>
    <lineage>
        <taxon>Eukaryota</taxon>
        <taxon>Fungi</taxon>
        <taxon>Dikarya</taxon>
        <taxon>Ascomycota</taxon>
        <taxon>Pezizomycotina</taxon>
        <taxon>Dothideomycetes</taxon>
        <taxon>Pleosporomycetidae</taxon>
        <taxon>Pleosporales</taxon>
        <taxon>Pleosporineae</taxon>
        <taxon>Pleosporaceae</taxon>
        <taxon>Pyrenophora</taxon>
    </lineage>
</organism>
<dbReference type="GO" id="GO:0016709">
    <property type="term" value="F:oxidoreductase activity, acting on paired donors, with incorporation or reduction of molecular oxygen, NAD(P)H as one donor, and incorporation of one atom of oxygen"/>
    <property type="evidence" value="ECO:0007669"/>
    <property type="project" value="UniProtKB-ARBA"/>
</dbReference>
<dbReference type="AlphaFoldDB" id="A0A2W1IHW4"/>
<dbReference type="PANTHER" id="PTHR43004:SF5">
    <property type="entry name" value="FAD-BINDING DOMAIN-CONTAINING PROTEIN"/>
    <property type="match status" value="1"/>
</dbReference>
<proteinExistence type="inferred from homology"/>
<keyword evidence="3" id="KW-0274">FAD</keyword>